<keyword evidence="1" id="KW-0472">Membrane</keyword>
<evidence type="ECO:0000313" key="2">
    <source>
        <dbReference type="EMBL" id="QAR34251.1"/>
    </source>
</evidence>
<gene>
    <name evidence="2" type="ORF">EP073_12800</name>
</gene>
<sequence>MNIKLDQAQKEKALIWFVALFAVFFLFYWTHMFFASRENSYLQRQKSYTEQIGKTAELISEISSGANSTKRVESGLLSFIQNTAARAGIAGRILDLKPVSNASGAEVVSLRIQALNLNELNSFLGLVEGYQNLTIKNFSLKKRFDDPTLADINLELVKNR</sequence>
<keyword evidence="3" id="KW-1185">Reference proteome</keyword>
<keyword evidence="1" id="KW-0812">Transmembrane</keyword>
<keyword evidence="1" id="KW-1133">Transmembrane helix</keyword>
<protein>
    <recommendedName>
        <fullName evidence="4">Type II secretion system protein M</fullName>
    </recommendedName>
</protein>
<reference evidence="2 3" key="1">
    <citation type="submission" date="2019-01" db="EMBL/GenBank/DDBJ databases">
        <title>Geovibrio thiophilus DSM 11263, complete genome.</title>
        <authorList>
            <person name="Spring S."/>
            <person name="Bunk B."/>
            <person name="Sproer C."/>
        </authorList>
    </citation>
    <scope>NUCLEOTIDE SEQUENCE [LARGE SCALE GENOMIC DNA]</scope>
    <source>
        <strain evidence="2 3">DSM 11263</strain>
    </source>
</reference>
<dbReference type="OrthoDB" id="9799120at2"/>
<evidence type="ECO:0000313" key="3">
    <source>
        <dbReference type="Proteomes" id="UP000287502"/>
    </source>
</evidence>
<organism evidence="2 3">
    <name type="scientific">Geovibrio thiophilus</name>
    <dbReference type="NCBI Taxonomy" id="139438"/>
    <lineage>
        <taxon>Bacteria</taxon>
        <taxon>Pseudomonadati</taxon>
        <taxon>Deferribacterota</taxon>
        <taxon>Deferribacteres</taxon>
        <taxon>Deferribacterales</taxon>
        <taxon>Geovibrionaceae</taxon>
        <taxon>Geovibrio</taxon>
    </lineage>
</organism>
<dbReference type="Proteomes" id="UP000287502">
    <property type="component" value="Chromosome"/>
</dbReference>
<dbReference type="GO" id="GO:0015628">
    <property type="term" value="P:protein secretion by the type II secretion system"/>
    <property type="evidence" value="ECO:0007669"/>
    <property type="project" value="InterPro"/>
</dbReference>
<dbReference type="GO" id="GO:0015627">
    <property type="term" value="C:type II protein secretion system complex"/>
    <property type="evidence" value="ECO:0007669"/>
    <property type="project" value="InterPro"/>
</dbReference>
<accession>A0A3R5Y8I3</accession>
<evidence type="ECO:0008006" key="4">
    <source>
        <dbReference type="Google" id="ProtNLM"/>
    </source>
</evidence>
<feature type="transmembrane region" description="Helical" evidence="1">
    <location>
        <begin position="13"/>
        <end position="34"/>
    </location>
</feature>
<evidence type="ECO:0000256" key="1">
    <source>
        <dbReference type="SAM" id="Phobius"/>
    </source>
</evidence>
<proteinExistence type="predicted"/>
<dbReference type="AlphaFoldDB" id="A0A3R5Y8I3"/>
<dbReference type="RefSeq" id="WP_128467556.1">
    <property type="nucleotide sequence ID" value="NZ_CP035108.1"/>
</dbReference>
<dbReference type="KEGG" id="gtl:EP073_12800"/>
<name>A0A3R5Y8I3_9BACT</name>
<dbReference type="EMBL" id="CP035108">
    <property type="protein sequence ID" value="QAR34251.1"/>
    <property type="molecule type" value="Genomic_DNA"/>
</dbReference>